<protein>
    <submittedName>
        <fullName evidence="4">Iron-sulfur cluster assembly protein</fullName>
    </submittedName>
</protein>
<reference evidence="4 5" key="1">
    <citation type="journal article" date="2023" name="Elife">
        <title>Identification of key yeast species and microbe-microbe interactions impacting larval growth of Drosophila in the wild.</title>
        <authorList>
            <person name="Mure A."/>
            <person name="Sugiura Y."/>
            <person name="Maeda R."/>
            <person name="Honda K."/>
            <person name="Sakurai N."/>
            <person name="Takahashi Y."/>
            <person name="Watada M."/>
            <person name="Katoh T."/>
            <person name="Gotoh A."/>
            <person name="Gotoh Y."/>
            <person name="Taniguchi I."/>
            <person name="Nakamura K."/>
            <person name="Hayashi T."/>
            <person name="Katayama T."/>
            <person name="Uemura T."/>
            <person name="Hattori Y."/>
        </authorList>
    </citation>
    <scope>NUCLEOTIDE SEQUENCE [LARGE SCALE GENOMIC DNA]</scope>
    <source>
        <strain evidence="4 5">SB-73</strain>
    </source>
</reference>
<dbReference type="GO" id="GO:0140535">
    <property type="term" value="C:intracellular protein-containing complex"/>
    <property type="evidence" value="ECO:0007669"/>
    <property type="project" value="UniProtKB-ARBA"/>
</dbReference>
<dbReference type="Pfam" id="PF01883">
    <property type="entry name" value="FeS_assembly_P"/>
    <property type="match status" value="1"/>
</dbReference>
<dbReference type="GO" id="GO:1990229">
    <property type="term" value="C:iron-sulfur cluster assembly complex"/>
    <property type="evidence" value="ECO:0007669"/>
    <property type="project" value="UniProtKB-ARBA"/>
</dbReference>
<dbReference type="PANTHER" id="PTHR12377:SF0">
    <property type="entry name" value="CYTOSOLIC IRON-SULFUR ASSEMBLY COMPONENT 2B"/>
    <property type="match status" value="1"/>
</dbReference>
<gene>
    <name evidence="4" type="ORF">DASB73_040030</name>
</gene>
<dbReference type="FunFam" id="3.30.300.130:FF:000005">
    <property type="entry name" value="Mitotic spindle-associated mmxd complex subunit"/>
    <property type="match status" value="1"/>
</dbReference>
<dbReference type="InterPro" id="IPR002744">
    <property type="entry name" value="MIP18-like"/>
</dbReference>
<dbReference type="InterPro" id="IPR039796">
    <property type="entry name" value="MIP18"/>
</dbReference>
<dbReference type="EMBL" id="BTGC01000008">
    <property type="protein sequence ID" value="GMM53040.1"/>
    <property type="molecule type" value="Genomic_DNA"/>
</dbReference>
<evidence type="ECO:0000313" key="5">
    <source>
        <dbReference type="Proteomes" id="UP001362899"/>
    </source>
</evidence>
<dbReference type="AlphaFoldDB" id="A0AAV5RNP2"/>
<comment type="similarity">
    <text evidence="1">Belongs to the MIP18 family.</text>
</comment>
<evidence type="ECO:0000259" key="3">
    <source>
        <dbReference type="Pfam" id="PF01883"/>
    </source>
</evidence>
<dbReference type="Proteomes" id="UP001362899">
    <property type="component" value="Unassembled WGS sequence"/>
</dbReference>
<comment type="caution">
    <text evidence="4">The sequence shown here is derived from an EMBL/GenBank/DDBJ whole genome shotgun (WGS) entry which is preliminary data.</text>
</comment>
<dbReference type="Gene3D" id="6.10.250.1280">
    <property type="match status" value="1"/>
</dbReference>
<evidence type="ECO:0000313" key="4">
    <source>
        <dbReference type="EMBL" id="GMM53040.1"/>
    </source>
</evidence>
<dbReference type="GO" id="GO:0007059">
    <property type="term" value="P:chromosome segregation"/>
    <property type="evidence" value="ECO:0007669"/>
    <property type="project" value="UniProtKB-KW"/>
</dbReference>
<dbReference type="PANTHER" id="PTHR12377">
    <property type="entry name" value="CYTOSOLIC IRON-SULFUR ASSEMBLY COMPONENT 2B-RELATED"/>
    <property type="match status" value="1"/>
</dbReference>
<dbReference type="InterPro" id="IPR034904">
    <property type="entry name" value="FSCA_dom_sf"/>
</dbReference>
<evidence type="ECO:0000256" key="2">
    <source>
        <dbReference type="ARBA" id="ARBA00022829"/>
    </source>
</evidence>
<feature type="domain" description="MIP18 family-like" evidence="3">
    <location>
        <begin position="59"/>
        <end position="139"/>
    </location>
</feature>
<accession>A0AAV5RNP2</accession>
<evidence type="ECO:0000256" key="1">
    <source>
        <dbReference type="ARBA" id="ARBA00010381"/>
    </source>
</evidence>
<dbReference type="GO" id="GO:0051604">
    <property type="term" value="P:protein maturation"/>
    <property type="evidence" value="ECO:0007669"/>
    <property type="project" value="InterPro"/>
</dbReference>
<sequence length="182" mass="20336">MEDLLNNNPIVLEESQLPQRSTTVEKYSSDIDSLRRFTASHCDEDLVDDDDTFEPIDNQEVFDLIKHVHDPEHPLTLAQLAVVSLDRISINDTGKTDTIAGVHIEITPTITHCSLATLIGLGLRVRLDRSLSPRFRTKITVTPGSHQSESQVNKQLNDKERVAAACENSQLLKVVEDMLAHC</sequence>
<proteinExistence type="inferred from homology"/>
<name>A0AAV5RNP2_STABA</name>
<keyword evidence="2" id="KW-0159">Chromosome partition</keyword>
<dbReference type="SUPFAM" id="SSF117916">
    <property type="entry name" value="Fe-S cluster assembly (FSCA) domain-like"/>
    <property type="match status" value="1"/>
</dbReference>
<keyword evidence="5" id="KW-1185">Reference proteome</keyword>
<organism evidence="4 5">
    <name type="scientific">Starmerella bacillaris</name>
    <name type="common">Yeast</name>
    <name type="synonym">Candida zemplinina</name>
    <dbReference type="NCBI Taxonomy" id="1247836"/>
    <lineage>
        <taxon>Eukaryota</taxon>
        <taxon>Fungi</taxon>
        <taxon>Dikarya</taxon>
        <taxon>Ascomycota</taxon>
        <taxon>Saccharomycotina</taxon>
        <taxon>Dipodascomycetes</taxon>
        <taxon>Dipodascales</taxon>
        <taxon>Trichomonascaceae</taxon>
        <taxon>Starmerella</taxon>
    </lineage>
</organism>
<dbReference type="Gene3D" id="3.30.300.130">
    <property type="entry name" value="Fe-S cluster assembly (FSCA)"/>
    <property type="match status" value="1"/>
</dbReference>